<comment type="caution">
    <text evidence="2">The sequence shown here is derived from an EMBL/GenBank/DDBJ whole genome shotgun (WGS) entry which is preliminary data.</text>
</comment>
<evidence type="ECO:0000313" key="2">
    <source>
        <dbReference type="EMBL" id="MEF2255999.1"/>
    </source>
</evidence>
<evidence type="ECO:0000256" key="1">
    <source>
        <dbReference type="SAM" id="MobiDB-lite"/>
    </source>
</evidence>
<sequence>MDVAKLAEEALARIKNAPKPKRRPSPTALTSRVDGDEPWPIRAFVVTWTELDGWWRHFDVDELARQLSDAEIEMFLHVVEATAQVAERLRAARDIDRADAKTPTQVGNLRAL</sequence>
<dbReference type="Proteomes" id="UP001351900">
    <property type="component" value="Unassembled WGS sequence"/>
</dbReference>
<dbReference type="RefSeq" id="WP_331792139.1">
    <property type="nucleotide sequence ID" value="NZ_JAZHOV010000007.1"/>
</dbReference>
<protein>
    <submittedName>
        <fullName evidence="2">Uncharacterized protein</fullName>
    </submittedName>
</protein>
<proteinExistence type="predicted"/>
<evidence type="ECO:0000313" key="3">
    <source>
        <dbReference type="Proteomes" id="UP001351900"/>
    </source>
</evidence>
<name>A0ABU7VB41_9MICO</name>
<dbReference type="EMBL" id="JAZHOV010000007">
    <property type="protein sequence ID" value="MEF2255999.1"/>
    <property type="molecule type" value="Genomic_DNA"/>
</dbReference>
<organism evidence="2 3">
    <name type="scientific">Microbacterium schleiferi</name>
    <dbReference type="NCBI Taxonomy" id="69362"/>
    <lineage>
        <taxon>Bacteria</taxon>
        <taxon>Bacillati</taxon>
        <taxon>Actinomycetota</taxon>
        <taxon>Actinomycetes</taxon>
        <taxon>Micrococcales</taxon>
        <taxon>Microbacteriaceae</taxon>
        <taxon>Microbacterium</taxon>
    </lineage>
</organism>
<reference evidence="2 3" key="1">
    <citation type="submission" date="2024-01" db="EMBL/GenBank/DDBJ databases">
        <title>the genome sequence of strain Microbacterium schleiferi NBRC 15075.</title>
        <authorList>
            <person name="Ding Y."/>
            <person name="Zhang G."/>
        </authorList>
    </citation>
    <scope>NUCLEOTIDE SEQUENCE [LARGE SCALE GENOMIC DNA]</scope>
    <source>
        <strain evidence="2 3">NBRC 15075</strain>
    </source>
</reference>
<feature type="region of interest" description="Disordered" evidence="1">
    <location>
        <begin position="14"/>
        <end position="35"/>
    </location>
</feature>
<accession>A0ABU7VB41</accession>
<keyword evidence="3" id="KW-1185">Reference proteome</keyword>
<gene>
    <name evidence="2" type="ORF">V2V91_12775</name>
</gene>